<evidence type="ECO:0000313" key="7">
    <source>
        <dbReference type="Proteomes" id="UP000318081"/>
    </source>
</evidence>
<evidence type="ECO:0000256" key="4">
    <source>
        <dbReference type="ARBA" id="ARBA00023065"/>
    </source>
</evidence>
<keyword evidence="7" id="KW-1185">Reference proteome</keyword>
<keyword evidence="2" id="KW-0677">Repeat</keyword>
<dbReference type="Proteomes" id="UP000318081">
    <property type="component" value="Chromosome"/>
</dbReference>
<keyword evidence="1" id="KW-0732">Signal</keyword>
<dbReference type="RefSeq" id="WP_145210275.1">
    <property type="nucleotide sequence ID" value="NZ_CP036432.1"/>
</dbReference>
<dbReference type="PANTHER" id="PTHR11878">
    <property type="entry name" value="SODIUM/CALCIUM EXCHANGER"/>
    <property type="match status" value="1"/>
</dbReference>
<dbReference type="InterPro" id="IPR045474">
    <property type="entry name" value="GEVED"/>
</dbReference>
<dbReference type="SUPFAM" id="SSF55486">
    <property type="entry name" value="Metalloproteases ('zincins'), catalytic domain"/>
    <property type="match status" value="1"/>
</dbReference>
<evidence type="ECO:0000313" key="6">
    <source>
        <dbReference type="EMBL" id="QDV83430.1"/>
    </source>
</evidence>
<keyword evidence="4" id="KW-0406">Ion transport</keyword>
<evidence type="ECO:0000256" key="2">
    <source>
        <dbReference type="ARBA" id="ARBA00022737"/>
    </source>
</evidence>
<feature type="domain" description="Peptidase M12B" evidence="5">
    <location>
        <begin position="23"/>
        <end position="241"/>
    </location>
</feature>
<name>A0ABX5XN74_9BACT</name>
<dbReference type="PANTHER" id="PTHR11878:SF65">
    <property type="entry name" value="NA_CA-EXCHANGE PROTEIN, ISOFORM G"/>
    <property type="match status" value="1"/>
</dbReference>
<dbReference type="EMBL" id="CP036432">
    <property type="protein sequence ID" value="QDV83430.1"/>
    <property type="molecule type" value="Genomic_DNA"/>
</dbReference>
<dbReference type="SUPFAM" id="SSF51126">
    <property type="entry name" value="Pectin lyase-like"/>
    <property type="match status" value="3"/>
</dbReference>
<dbReference type="Gene3D" id="3.40.390.10">
    <property type="entry name" value="Collagenase (Catalytic Domain)"/>
    <property type="match status" value="1"/>
</dbReference>
<dbReference type="Pfam" id="PF03160">
    <property type="entry name" value="Calx-beta"/>
    <property type="match status" value="22"/>
</dbReference>
<sequence length="6112" mass="623356">MQILEQRYLLAGDTNYSYGDELRNYRLAIATTEEFTAAIGGEVAALASVNALVSELNAIYESELAIHFDLVTGANTIFETSDPMDDGLDNGDLSRLINQGTGVFDTIIGPDSYDVGHILGTFGGGGTSGLAYLGVVGSSSLKGGGATVVGNISSVGSEGWNLVVAHELGHQFSARHTFNASVAGTNCNSTTYDPASAYEPASGSTIMSYAGICGANDLQSTEDPVFHSASVEDISDYITTQTGADPSSTTPLANDVPTVNAGIDYTIPAETPFALTAVGSDADPLSYSWEQLDLGTPQSLPLTDLGNGPIFRAFAPTNDPTRVFPRLDDLLNGVDTAATGEVLPSISRDLNFRATVRDGHGGVSSDDMVITVDSTSGPFAITSFNTSSILTGGSFETVTWDVAGTNAGAINVSDVAIEMSADGGLTYPYVLASATANDGTQTVTIPNVNLTSARLRVRALGNVFFDVNDANLTVTSDSGQPGVVFAQSGGDTRPFEATGPGLDDSYDLSLNGDPAGSVTIEIAADSQTLVSSDGVNFSSTLELVFDSAAAQTVHVRGISDGIEEGPHQSSIAHSVFASTSTSYPVGTALGFLRVDVIDADLPPVIGIDFDSAGNVPSNWSGASVLFNADGSNLNRDDGAATTVDVSSSISGTTWISSSGPASSTIPRHFPSLVDLDGYSYNELGNTFTSTWTGLTAGAQYGVYLFGFENRPEDYGHDVTVTGADTVSFTQTLVNGQLVINDAVGSSSNRLDDYAQVVTANASGSITITVAPAAGSRGVSLAGLAVQPIFNSMLDPSFAIAATDASKSEGDLGSIDFSFTVTRSGSTSGTTSIDYSVSGAFPQPADANDFGGAFAGGTINFADGESSKVIRVSVSGDTLVEPDENFVVTLANPVGAATITTATANGLILNDDVISSQPPVLSLPSGPVTYVEGDVAILVDSNATVSDADSPDFDGGTLTIAIAGNSTANDQLSIRNQGTGAGQIGVTGNTVSFEGVDVGTFAGGTAATPLIVSFNANSTPAAAQAILRNLQFINSSDSPSTLSRLVTVTLNDGDGNESQPTSQELAFSFVLPITGDNFTIGEAIGRDSAGNLYHAGRFAGTIDADPGVGEFLLTTPSTSEDGYIASYTPSGNLRWAHQIGSAGKETVWRMVVSGSGEVYAVGEFAEAVDFDPGPGIVNLTPVNTRDNYILKLDSDGQFVTVGQIGGDISGLSIDNNGNLLLSGGYRRTVDFDPGPGVFNLPDAGSSGNADSFFLKLDSDLNFVWAKSLDEVNYPLGRGDFSWAIAADSNGDVYAAGDFRGEVDFDPGPGVTSYVSPGSSESDAYLLKLSSAGDFVWARAWGGAAIESSSTLAIDSNDNILVGGGFGDAFSTSVGQTTDFDPGPGSFLITSNGERDAFVSKFDKDGQFIWARGIGGTYFDTPSRIAVDRQGNVSLAMRFWRTVDFDPSADVYEVEAVGINSAIWGLSDTGDFRFVAHQAADSTTSINQLMIDDAGNHLATGYFNATTDFDPGVGSFEVPESASGAFILELSLDNLPENQIVHVEGVDPVFSIAANDAQKQEGSSGTTNLTFTVTRADELVGEFSVDYAVTGVGTNPAGATDFGGAFPSGTLTFAEGEDSKSLAVAVTGDFDIEPDETFRVTLSNPSGAATIAIATANGTIINDDALPDFGDAPSPFPVTLDDDGARHIAVGPHLGPNRDSEADGVNSALANADDLANQDDEDGVDFGGAVFASTNVALTGSVEINLQNPHSTSNRLDAWLDFNQDGIWSVGEQIFTDFDLGVVAGPQTIDFAVPQDLGANVLSGTTYARFRISTVGGLSPTGQAVDGEVEDHAIEIINVAPIIVDTLVDESDGDFSTGDLSLREAVEISELNPAPDEIVFAPGLSGGTITLTGGELSASGALTVTGPGASLLTVSGGNQSRIFNFTSSADVLLDGLTLVDGHTNGSGGAIFSQGDLEIRSSVISNNTSGAGGGINHSASSKRLVIADTIIEGNTSNSSGGGLTSSGPTEISNTSITNNQAITVGGGMYSYITTTTLTNTIIDGNTSVIRSGGGVYQYLGTLNVVDSSIANNQAQGTTSGGLGGGIAVDSGTLLVRGSTIAGNTSVNKGGGIDYADRNGSSSFSVINSTISGNTTNGEGGGISVGEGNLNLTHSTVTANTAPAGFGSGIANDTRSSGRIARSFINSSIVAGNTNSDIDSINGSPASVVSQNFNLIGTGNVSSNFNMSSDTNGVVAPGLDILADNGGPTPTHALLAGSPAIDGGDTFSAEAFDQRGTGFPRLVGSNVDIGSFEASLASTFLIAAVDAVKTEGNSGTTNFFFTVTRLGETDFAATVDFSVTGEGGSPADAVDFGGAFPSGTLNFAIGETDKIITVGVSGDLVAEADEQFRTLLSNPSSGVSIGSRFALGTIQNDDAAVLTVNIADTGISESSGAAATSVTITRSSDTSGSLLVNLVSDDTTEATIQNSVTIPAGQASVTVPVTAEDDTLVDGTQVVTISATATGHAGSSDTVNVTDDEVAGFVVAETGGDAFTWSDAGSSGVDPFGNPWIASNTTTLPSWGVPGFQAGTINFVGTGSYDGFRVTFSGLPDGVTIDGNHGNTVLNKTPFSSADLWNKEVTANSVLFTSPDPVNKRLTGGERFFVSVIFTGGLDLGQLQFDVEYIDGRAPGNTEVSESGSTDDLTVALTAQPTSDVVIDVTVGDTGEVSADRNQLTFTTANWNVAQTVTLTGVDDALVDGDQTSSVTFAIDPALSSDAFDLLVEQSVSVVTLDDDSTPDPDFGDAPNTSQSGFAGNYAVTLAEDGARHEVVGPTLGINRDSELDGVHSSNADADDADDVVDDEDGVAFTNALIASTASTTTGFVDVELRNADPTSNRLDAWIDFNRDGDWDDSGEQVFTNFDLGTSNGVQTLSFTVPRDTGVNVDTESGTITYRWTGFLEDDGANPWGLDGDGILRSGEFDGTPYTFEVVIDKRATDLRTGAGTGSNLASYVPLSTTMIIGGVEANVANETFNLADDFSGNDSFSISADVTLAGTTQRISSSIVLPGSSFDLADDPSADVPPVFLPSHPISFTANGFVGNDTFTYPADAPVTSFATDGGPLTTFARFRLSTSGGLATTGPASDGEVEDHRVLIAAEPGVDFGDAPHSGQSGFTSSYPVSLADDGARHVVNGGPTLGTVIDPDLDGVNSADADSDDLVGASDDEDGVTFSSILFASGSSTSVGTVGVDLRNADPTSNRLDAWIDFNQDGDWTDPGEQIFTDFDLGTADGLQNLNFTIPRASGGAIRTGTTFARFRLSTSGNLGVTGLAGDGEVEDHAVTVVASPLTVSTLIDESDGDYSSGDLSLREAVELANLNPGPDQIGYLIGLNGTTSLTLGQLDITEDLTITGRGKTSTVVSGSGLSRVFRVFSGTDVTLSNMSIIQGATSGADANGAGIFSTGDLLLDGVQFVANNTTDGSGGGLYQRGGSLTIFNSLFGLNTVSGNGRDGGGIAVVDTDVSITSTTITENQAIGSNANGGGVSVVNGNLALTASTFDNNSAQNGGGLVFEVNLDGTTFIADVTNTTFSGNSAASIGGGITNVGGILNLRHSTVTLNSGFGGGIGFAATPSHNNFFASIIAGNFGSDINTSTGPAGPTINTLGFNLIGIGNATTGFNQPSDQVGVTAPGLDALADNGGPTMTHALLPTSPARDSGPTSSAESFDQRGSGFPRLIGTHVDVGAFEAELPTLLSIERTNAVRLEGNNGTTPFTFTVTRSGDTNGPTSVDYAVAGAGLQPANADDFGGTLPSGTISFADGESSKLITINVSGDPFVELNQGFTVTLSNPTSPAVITDAIETGIILNDDMSVVSVVPIANATEDSGLLIYQFRKTGTGPETPALTVEFELAGTATFGTDYPAATPLSVDFAAGVGTAQVSINPTTDLIVEPDESVILTMQDLATYDVSPLSSSATALILDDDSASLSIGDVAITEGDSGTTDLTFTVTLDSAVDTGLSVDFATADGTATTGDGDYVATSGTLNFTGTAGETQTINVTINGDTKVELNEAFVVDLSNLAASGRNVTVSDAQATGTINNDDGASLSIADVTQSEGADGTTIFDFIVTLDSEVDTVFNVDVATADGTATSGEDYVASSTTLAFSGSAGETQTFSVAVSGDNTVELDENFLVTLSNVTGVGVTLADAQASGTISNDDSASLSIGDVAITEGDSGTTDLTFTVTLDSAVDMGLSVDFTTADGTATTGDGDYVATSGTLNFTGTAGETQTINVSINGDTKVELNEAFVVDLSNLAASGRNVTVSDAQATGTISNDDSASLSIGNVAITEGDSGTTDVTFTVTLDSAVDTGLSVDFATADGTATTGDGDYVATSGTLNFTGTAGETQTINVTINGDTKVELNEAFVVDLSNLAASGRNVTVSDAQATGTINNDDSASLSIGDVAITEGDSGTADVTFTVTLDSAVDTGLSVDFATADGTATTGDGDYVATSGTLNFTGTAGETQSINVTINGDTKVELNEAFVVDLSNLAASGRNVTVSDAQATGTINNDDGASLSIADVTQSEGADGTTIFDFIVTLDSEVDTVFNVDVATADGTATSGEDYVASSTTLAFSGSAGETQTFSVAVSGDNTVELDENFLVTLSNVTGVGVTLADAQATGTINNDDSASLSIGDVAITEGDSGTTDVTFTVTLDSAVDTGLSVDFATADGTATTGDGDYVATSGTLNFTGTAGETQTINVTINGDTKVELNEAFVVDLSNLAASGRNVTVSDAQATGTISNDDSASLSIGDVAITEGDSGTTDVTFTVTLDSAVDTGLSVDFTTADGTATTGDGDYVATSGTLNFTGTAGETQTINVTINGDAKVELNEAFVVDLSNLAASGRNVTVTDAQATGTINNDDSASLSIGDVAITEGDSGTTDLTFTVTLDSAVDTGLSVDFATADGTATTGDGDYVATSGTLNFTGTAGETQSINVTINGDTKVELNEAFVVDLSNLAASGRNVTVSDAQATGTINNDDGASLSIADVTQSEGAEGTTIFDFIVTLDSEVDTVFNVDVATADGTATSGEDYVASSTTLAFSGSAGETQTFSVAVSGDNTVELDENFLVTLSNVTGVGVTLADAQATGTINNDDSASLSIGDVAITEGDSGTTDVTFTVTLDSAVDTGLSVDFATADGTATTGDGDYVATSGTLNFTGTAGETQTINVTINGDTKVELNEAFVVDLSNLAASGRNVTVSDAQATGTISNDDSASLSIGDVAITEGDSGTTDLTFTVTLDSAVDTGLSVDFATADGTATTGDGDYVASSGTLNFTGTAGETQTINVTINGDTKVELNETFVVELANLSASNRTVLIRDNQRIATINNDDRPTVSVAVAPNEVAENGDSPLIYTFSRDDASLPLTIGYGISGTATLGVDFSGSHDGLLSLAAGQFQTTIEVWPVDDELVEFSETVQLTILEGDYIIGTNGSAVGTIADDDFSTISMSLGPNAINEDDAGTMNFVFVRDSVDSTSPELTVKFSTTGTAESGVDYVPSAVGEITFAVGENTASVTIDPQQDPDIEPDETVILSLLPDAAYIVGAPSSLVGTIVNDDSLPKVGVEMVPGFVEDQYGTREVSFLRTGDLTVPVTIHYEVAGSASAGSDYNGLSTGSITLAAGTPSASIQYTVAADSIVEPDEDITVTILSNFAYSLDPATSSASSLILNDDISQISILGPAVAVAVTEDGAETVTFTVTRDNVSSETPALSVDFATTGSATPGVDYSMTHSGSISFPVGVEAVTVVVTPNQDDIVELDETVVLSVAPAPGGQYLVGSPNSATGVIFNDDSAAFSIDDSVVFEGNSGQVITRFTVTLNHSVDVPVSVDYATADGSATTSDNDYLNLSGSLQFDGNTSITESFNVSVVGDVFAEPDETFLVLLSNVQSSGRDVTISDGSGLGTILNDDLGLASVPVESVVYFNEDAQSELDYTPDSTGQRSIIRKIQVTFAGAVNIAPGPVQGDGFVVESSAGSRVQLEVLNSELVNGKQVVVLGFAGTTLIEAISASQAELSPMLVDGLYTLMVDGSEFGIDANGDAPGVSSIDEFHRLFGDIDGDGTVLGRDNSKFVKYRRDLRFDEIFDYDSDDETQDRDDNIEFKARFGTRLF</sequence>
<dbReference type="InterPro" id="IPR051171">
    <property type="entry name" value="CaCA"/>
</dbReference>
<dbReference type="Gene3D" id="2.60.40.2030">
    <property type="match status" value="22"/>
</dbReference>
<accession>A0ABX5XN74</accession>
<dbReference type="SUPFAM" id="SSF101898">
    <property type="entry name" value="NHL repeat"/>
    <property type="match status" value="1"/>
</dbReference>
<dbReference type="InterPro" id="IPR011050">
    <property type="entry name" value="Pectin_lyase_fold/virulence"/>
</dbReference>
<evidence type="ECO:0000259" key="5">
    <source>
        <dbReference type="PROSITE" id="PS50215"/>
    </source>
</evidence>
<dbReference type="InterPro" id="IPR003644">
    <property type="entry name" value="Calx_beta"/>
</dbReference>
<dbReference type="Pfam" id="PF20009">
    <property type="entry name" value="GEVED"/>
    <property type="match status" value="3"/>
</dbReference>
<gene>
    <name evidence="6" type="ORF">TBK1r_23700</name>
</gene>
<protein>
    <submittedName>
        <fullName evidence="6">Calx-beta domain protein</fullName>
    </submittedName>
</protein>
<dbReference type="InterPro" id="IPR038081">
    <property type="entry name" value="CalX-like_sf"/>
</dbReference>
<proteinExistence type="predicted"/>
<reference evidence="6 7" key="1">
    <citation type="submission" date="2019-02" db="EMBL/GenBank/DDBJ databases">
        <title>Deep-cultivation of Planctomycetes and their phenomic and genomic characterization uncovers novel biology.</title>
        <authorList>
            <person name="Wiegand S."/>
            <person name="Jogler M."/>
            <person name="Boedeker C."/>
            <person name="Pinto D."/>
            <person name="Vollmers J."/>
            <person name="Rivas-Marin E."/>
            <person name="Kohn T."/>
            <person name="Peeters S.H."/>
            <person name="Heuer A."/>
            <person name="Rast P."/>
            <person name="Oberbeckmann S."/>
            <person name="Bunk B."/>
            <person name="Jeske O."/>
            <person name="Meyerdierks A."/>
            <person name="Storesund J.E."/>
            <person name="Kallscheuer N."/>
            <person name="Luecker S."/>
            <person name="Lage O.M."/>
            <person name="Pohl T."/>
            <person name="Merkel B.J."/>
            <person name="Hornburger P."/>
            <person name="Mueller R.-W."/>
            <person name="Bruemmer F."/>
            <person name="Labrenz M."/>
            <person name="Spormann A.M."/>
            <person name="Op den Camp H."/>
            <person name="Overmann J."/>
            <person name="Amann R."/>
            <person name="Jetten M.S.M."/>
            <person name="Mascher T."/>
            <person name="Medema M.H."/>
            <person name="Devos D.P."/>
            <person name="Kaster A.-K."/>
            <person name="Ovreas L."/>
            <person name="Rohde M."/>
            <person name="Galperin M.Y."/>
            <person name="Jogler C."/>
        </authorList>
    </citation>
    <scope>NUCLEOTIDE SEQUENCE [LARGE SCALE GENOMIC DNA]</scope>
    <source>
        <strain evidence="6 7">TBK1r</strain>
    </source>
</reference>
<keyword evidence="3" id="KW-0106">Calcium</keyword>
<organism evidence="6 7">
    <name type="scientific">Stieleria magnilauensis</name>
    <dbReference type="NCBI Taxonomy" id="2527963"/>
    <lineage>
        <taxon>Bacteria</taxon>
        <taxon>Pseudomonadati</taxon>
        <taxon>Planctomycetota</taxon>
        <taxon>Planctomycetia</taxon>
        <taxon>Pirellulales</taxon>
        <taxon>Pirellulaceae</taxon>
        <taxon>Stieleria</taxon>
    </lineage>
</organism>
<dbReference type="SUPFAM" id="SSF141072">
    <property type="entry name" value="CalX-like"/>
    <property type="match status" value="23"/>
</dbReference>
<keyword evidence="4" id="KW-0813">Transport</keyword>
<dbReference type="InterPro" id="IPR006626">
    <property type="entry name" value="PbH1"/>
</dbReference>
<dbReference type="Pfam" id="PF13583">
    <property type="entry name" value="Reprolysin_4"/>
    <property type="match status" value="1"/>
</dbReference>
<dbReference type="InterPro" id="IPR001590">
    <property type="entry name" value="Peptidase_M12B"/>
</dbReference>
<dbReference type="InterPro" id="IPR024079">
    <property type="entry name" value="MetalloPept_cat_dom_sf"/>
</dbReference>
<dbReference type="PROSITE" id="PS50215">
    <property type="entry name" value="ADAM_MEPRO"/>
    <property type="match status" value="1"/>
</dbReference>
<dbReference type="NCBIfam" id="NF041518">
    <property type="entry name" value="choice_anch_Q"/>
    <property type="match status" value="2"/>
</dbReference>
<dbReference type="SMART" id="SM00237">
    <property type="entry name" value="Calx_beta"/>
    <property type="match status" value="21"/>
</dbReference>
<evidence type="ECO:0000256" key="3">
    <source>
        <dbReference type="ARBA" id="ARBA00022837"/>
    </source>
</evidence>
<dbReference type="InterPro" id="IPR059226">
    <property type="entry name" value="Choice_anch_Q_dom"/>
</dbReference>
<evidence type="ECO:0000256" key="1">
    <source>
        <dbReference type="ARBA" id="ARBA00022729"/>
    </source>
</evidence>
<dbReference type="SMART" id="SM00710">
    <property type="entry name" value="PbH1"/>
    <property type="match status" value="9"/>
</dbReference>